<keyword evidence="4" id="KW-0812">Transmembrane</keyword>
<feature type="compositionally biased region" description="Basic residues" evidence="3">
    <location>
        <begin position="62"/>
        <end position="73"/>
    </location>
</feature>
<evidence type="ECO:0000259" key="5">
    <source>
        <dbReference type="PROSITE" id="PS51857"/>
    </source>
</evidence>
<name>A0A381PHI6_9ZZZZ</name>
<dbReference type="SUPFAM" id="SSF50249">
    <property type="entry name" value="Nucleic acid-binding proteins"/>
    <property type="match status" value="1"/>
</dbReference>
<feature type="region of interest" description="Disordered" evidence="3">
    <location>
        <begin position="55"/>
        <end position="91"/>
    </location>
</feature>
<dbReference type="Pfam" id="PF00313">
    <property type="entry name" value="CSD"/>
    <property type="match status" value="1"/>
</dbReference>
<dbReference type="InterPro" id="IPR051373">
    <property type="entry name" value="Lin-28_RNA-binding"/>
</dbReference>
<dbReference type="Gene3D" id="2.40.50.140">
    <property type="entry name" value="Nucleic acid-binding proteins"/>
    <property type="match status" value="1"/>
</dbReference>
<evidence type="ECO:0000313" key="6">
    <source>
        <dbReference type="EMBL" id="SUZ66410.1"/>
    </source>
</evidence>
<evidence type="ECO:0000256" key="3">
    <source>
        <dbReference type="SAM" id="MobiDB-lite"/>
    </source>
</evidence>
<dbReference type="CDD" id="cd04458">
    <property type="entry name" value="CSP_CDS"/>
    <property type="match status" value="1"/>
</dbReference>
<dbReference type="GO" id="GO:0005634">
    <property type="term" value="C:nucleus"/>
    <property type="evidence" value="ECO:0007669"/>
    <property type="project" value="TreeGrafter"/>
</dbReference>
<comment type="subcellular location">
    <subcellularLocation>
        <location evidence="1">Cytoplasm</location>
    </subcellularLocation>
</comment>
<dbReference type="SMART" id="SM00357">
    <property type="entry name" value="CSP"/>
    <property type="match status" value="1"/>
</dbReference>
<dbReference type="InterPro" id="IPR012340">
    <property type="entry name" value="NA-bd_OB-fold"/>
</dbReference>
<evidence type="ECO:0000256" key="1">
    <source>
        <dbReference type="ARBA" id="ARBA00004496"/>
    </source>
</evidence>
<dbReference type="InterPro" id="IPR002059">
    <property type="entry name" value="CSP_DNA-bd"/>
</dbReference>
<dbReference type="PANTHER" id="PTHR46109:SF1">
    <property type="entry name" value="PROTEIN LIN-28 HOMOLOG"/>
    <property type="match status" value="1"/>
</dbReference>
<dbReference type="PROSITE" id="PS51857">
    <property type="entry name" value="CSD_2"/>
    <property type="match status" value="1"/>
</dbReference>
<proteinExistence type="predicted"/>
<dbReference type="GO" id="GO:0005737">
    <property type="term" value="C:cytoplasm"/>
    <property type="evidence" value="ECO:0007669"/>
    <property type="project" value="UniProtKB-SubCell"/>
</dbReference>
<dbReference type="PANTHER" id="PTHR46109">
    <property type="entry name" value="PROTEIN LIN-28"/>
    <property type="match status" value="1"/>
</dbReference>
<dbReference type="EMBL" id="UINC01000983">
    <property type="protein sequence ID" value="SUZ66410.1"/>
    <property type="molecule type" value="Genomic_DNA"/>
</dbReference>
<accession>A0A381PHI6</accession>
<dbReference type="AlphaFoldDB" id="A0A381PHI6"/>
<organism evidence="6">
    <name type="scientific">marine metagenome</name>
    <dbReference type="NCBI Taxonomy" id="408172"/>
    <lineage>
        <taxon>unclassified sequences</taxon>
        <taxon>metagenomes</taxon>
        <taxon>ecological metagenomes</taxon>
    </lineage>
</organism>
<feature type="domain" description="CSD" evidence="5">
    <location>
        <begin position="88"/>
        <end position="154"/>
    </location>
</feature>
<keyword evidence="4" id="KW-1133">Transmembrane helix</keyword>
<keyword evidence="2" id="KW-0963">Cytoplasm</keyword>
<dbReference type="PROSITE" id="PS00352">
    <property type="entry name" value="CSD_1"/>
    <property type="match status" value="1"/>
</dbReference>
<feature type="transmembrane region" description="Helical" evidence="4">
    <location>
        <begin position="30"/>
        <end position="51"/>
    </location>
</feature>
<dbReference type="InterPro" id="IPR019844">
    <property type="entry name" value="CSD_CS"/>
</dbReference>
<dbReference type="PRINTS" id="PR00050">
    <property type="entry name" value="COLDSHOCK"/>
</dbReference>
<protein>
    <recommendedName>
        <fullName evidence="5">CSD domain-containing protein</fullName>
    </recommendedName>
</protein>
<gene>
    <name evidence="6" type="ORF">METZ01_LOCUS19264</name>
</gene>
<dbReference type="InterPro" id="IPR011129">
    <property type="entry name" value="CSD"/>
</dbReference>
<sequence length="155" mass="17417">MKVLVTSVAASLFFIGVATQIYDQLFPENLWYLLVSMSIASIFASLITVRVDGRLTKEHSRSSRPKASPRRRRGGGDQRRPAPSDAPREEGVVKWFNRSKGFGFIIRENGDEIFVHHRSVTAHGDHRGNLRDGQRVAFTVVERSKGQQAEDVDPI</sequence>
<feature type="compositionally biased region" description="Basic and acidic residues" evidence="3">
    <location>
        <begin position="74"/>
        <end position="91"/>
    </location>
</feature>
<reference evidence="6" key="1">
    <citation type="submission" date="2018-05" db="EMBL/GenBank/DDBJ databases">
        <authorList>
            <person name="Lanie J.A."/>
            <person name="Ng W.-L."/>
            <person name="Kazmierczak K.M."/>
            <person name="Andrzejewski T.M."/>
            <person name="Davidsen T.M."/>
            <person name="Wayne K.J."/>
            <person name="Tettelin H."/>
            <person name="Glass J.I."/>
            <person name="Rusch D."/>
            <person name="Podicherti R."/>
            <person name="Tsui H.-C.T."/>
            <person name="Winkler M.E."/>
        </authorList>
    </citation>
    <scope>NUCLEOTIDE SEQUENCE</scope>
</reference>
<dbReference type="GO" id="GO:0003729">
    <property type="term" value="F:mRNA binding"/>
    <property type="evidence" value="ECO:0007669"/>
    <property type="project" value="TreeGrafter"/>
</dbReference>
<keyword evidence="4" id="KW-0472">Membrane</keyword>
<evidence type="ECO:0000256" key="4">
    <source>
        <dbReference type="SAM" id="Phobius"/>
    </source>
</evidence>
<dbReference type="GO" id="GO:0031054">
    <property type="term" value="P:pre-miRNA processing"/>
    <property type="evidence" value="ECO:0007669"/>
    <property type="project" value="TreeGrafter"/>
</dbReference>
<evidence type="ECO:0000256" key="2">
    <source>
        <dbReference type="ARBA" id="ARBA00022490"/>
    </source>
</evidence>